<dbReference type="EMBL" id="JMSN01000003">
    <property type="protein sequence ID" value="KDN53312.1"/>
    <property type="molecule type" value="Genomic_DNA"/>
</dbReference>
<name>A0A066WH42_TILAU</name>
<dbReference type="FunCoup" id="A0A066WH42">
    <property type="interactions" value="357"/>
</dbReference>
<feature type="compositionally biased region" description="Low complexity" evidence="13">
    <location>
        <begin position="1"/>
        <end position="19"/>
    </location>
</feature>
<evidence type="ECO:0000256" key="3">
    <source>
        <dbReference type="ARBA" id="ARBA00022618"/>
    </source>
</evidence>
<dbReference type="PIRSF" id="PIRSF005719">
    <property type="entry name" value="SMC"/>
    <property type="match status" value="1"/>
</dbReference>
<dbReference type="OrthoDB" id="5575062at2759"/>
<dbReference type="GO" id="GO:0005524">
    <property type="term" value="F:ATP binding"/>
    <property type="evidence" value="ECO:0007669"/>
    <property type="project" value="UniProtKB-KW"/>
</dbReference>
<gene>
    <name evidence="15" type="ORF">K437DRAFT_271819</name>
</gene>
<evidence type="ECO:0000313" key="15">
    <source>
        <dbReference type="EMBL" id="KDN53312.1"/>
    </source>
</evidence>
<dbReference type="RefSeq" id="XP_013246151.1">
    <property type="nucleotide sequence ID" value="XM_013390697.1"/>
</dbReference>
<keyword evidence="8" id="KW-0226">DNA condensation</keyword>
<dbReference type="InParanoid" id="A0A066WH42"/>
<dbReference type="Proteomes" id="UP000027361">
    <property type="component" value="Unassembled WGS sequence"/>
</dbReference>
<evidence type="ECO:0000256" key="10">
    <source>
        <dbReference type="ARBA" id="ARBA00023306"/>
    </source>
</evidence>
<keyword evidence="3" id="KW-0132">Cell division</keyword>
<dbReference type="Gene3D" id="1.20.1060.20">
    <property type="match status" value="1"/>
</dbReference>
<feature type="domain" description="SMC hinge" evidence="14">
    <location>
        <begin position="759"/>
        <end position="872"/>
    </location>
</feature>
<dbReference type="GO" id="GO:0005634">
    <property type="term" value="C:nucleus"/>
    <property type="evidence" value="ECO:0007669"/>
    <property type="project" value="UniProtKB-SubCell"/>
</dbReference>
<evidence type="ECO:0000256" key="11">
    <source>
        <dbReference type="PIRNR" id="PIRNR005719"/>
    </source>
</evidence>
<evidence type="ECO:0000256" key="4">
    <source>
        <dbReference type="ARBA" id="ARBA00022741"/>
    </source>
</evidence>
<keyword evidence="4" id="KW-0547">Nucleotide-binding</keyword>
<evidence type="ECO:0000313" key="16">
    <source>
        <dbReference type="Proteomes" id="UP000027361"/>
    </source>
</evidence>
<feature type="coiled-coil region" evidence="12">
    <location>
        <begin position="969"/>
        <end position="1034"/>
    </location>
</feature>
<dbReference type="GO" id="GO:0007076">
    <property type="term" value="P:mitotic chromosome condensation"/>
    <property type="evidence" value="ECO:0007669"/>
    <property type="project" value="UniProtKB-ARBA"/>
</dbReference>
<feature type="coiled-coil region" evidence="12">
    <location>
        <begin position="1071"/>
        <end position="1147"/>
    </location>
</feature>
<dbReference type="HOGENOM" id="CLU_001042_4_1_1"/>
<feature type="region of interest" description="Disordered" evidence="13">
    <location>
        <begin position="1"/>
        <end position="166"/>
    </location>
</feature>
<dbReference type="InterPro" id="IPR010935">
    <property type="entry name" value="SMC_hinge"/>
</dbReference>
<dbReference type="Pfam" id="PF06470">
    <property type="entry name" value="SMC_hinge"/>
    <property type="match status" value="1"/>
</dbReference>
<comment type="similarity">
    <text evidence="2">Belongs to the SMC family. SMC4 subfamily.</text>
</comment>
<feature type="coiled-coil region" evidence="12">
    <location>
        <begin position="1245"/>
        <end position="1282"/>
    </location>
</feature>
<keyword evidence="9 11" id="KW-0539">Nucleus</keyword>
<sequence length="1496" mass="165372">MAPRRAAAASAKARLAATAGDDEAGKDGSDIENDVAVAAAKKVRSRAPRRTVSGASQTSSRSMRRSASVEADEDEVEGEQDEPVLRRKARVPARKAVPARSRTKRTVSYAEEDKADEDESEAGTTEDITDEQKESLAPEQPAASAIESTGDGVAANTEVGKPGDLISISVDDSTVEAEPEDGDMTTQQATPQARKVGLPEVNTPLVSRVPHTPSAPAPAPTEAKTRLIIHKMVLQDFKSYAGRQEIGPFHKSFSAVVGPNGSGKSNVIDSLLFVFGWRANKMRQGKLSELIHNSASKQSLPSCTVEVWFREIEDLPGPDAFRVVPGSKLVVARTAFRNNTSVYTINSRKSTFTEVTTLLKGRGIDLDHKRFLILQGEVESIAQMPPKGKTEHEEGLLEYLEDIIGTSELKVPIEEAAVKVDECNEQRSVKLERLKFVQKEKQSLENKKKEAEEYLRDQNELTQRQSALWQVYMMECRKQMAVASAAIEKLQGRLEQETEKHSGAKGEVEELTAELTVVTQEYQDAKQELDKVSKELAKFEKASLQSGEKKKHIEAKAKKLEKSIAESKRAISDARATARNSGEEAQKLRSEMLQLEESLEREEVALEAVREGLKDKTQGFTAEIEKKQRELQPWTAKLTAQNNARGLAVEERTLLSSREEQHKERIEAAGLSLRELGAETETQCDAIEAFRKEKADIGAKLADAEKQLERMRIEEQKLRSAAAAARSKAEEAKNASANEKNRSQVLNSLNRQAELGMIKGYHGRLGSLGAIDEKYDIAISTACPGLESIVVDSVESAQACIEHLRKNNLGRANFISLDKLEKGPVLRVQTPENAPRLFDLVQAKSDVYARAFYHQLRDTLVASDPTQASRIAYGATRWRVVTLAGQLIDKSGAMSGGGSKVCQGAMSSKLQGEQISPEKLARLEKERDLAEEQLRGHVKAIHEVQEMAERYRTRAPQIDVDIDTATMAIEISKQRRKESEKQLQRLRSEAEPDAAEAARIAALDQVIAKADSEIEKLSGKTASIESAIEALQEKILEVGGIELRAQKSKVDGIVQMIELNTERITKAEVGKVKAEKDMAKAEGLVAELETSLQSLEADLQEIGAEVKGTGKEANAVQAAVDDARHLVAEKQNQCETLQEQIEAHSDSMNAFRAIEMEIKQKLEDNERSLADNSKRLAHWTDRHASLVLHELDDSEDAKDEEADVALELVTYPEDDLVAIDKESIKAEIVLYEERLSKGHGNLSILEEYRKREQDFLKQARELEATTHARDNAKEQYDELRKERLERFMAGFTVISSKLKEMYQTITLGGNAELELVDSLDPFSEGIIFSVMPPKKSWRNISNLSGGEKTLSSLALVFALHAFKPTPLYVMDEIDAALDFRNVSIVANLIKERTKNAQFVIISLRNNMFELASRLVGIYKTSSMTKSLTIENKDINLIGRSQQPRASHQAHNSQGRSLPKSSTPSSAAPTPSKKGANMSFNESDMLATPLAVRHNLQ</sequence>
<keyword evidence="10" id="KW-0131">Cell cycle</keyword>
<evidence type="ECO:0000256" key="5">
    <source>
        <dbReference type="ARBA" id="ARBA00022776"/>
    </source>
</evidence>
<dbReference type="Gene3D" id="3.40.50.300">
    <property type="entry name" value="P-loop containing nucleotide triphosphate hydrolases"/>
    <property type="match status" value="2"/>
</dbReference>
<dbReference type="InterPro" id="IPR024704">
    <property type="entry name" value="SMC"/>
</dbReference>
<keyword evidence="5" id="KW-0498">Mitosis</keyword>
<dbReference type="PANTHER" id="PTHR18937:SF172">
    <property type="entry name" value="STRUCTURAL MAINTENANCE OF CHROMOSOMES PROTEIN"/>
    <property type="match status" value="1"/>
</dbReference>
<keyword evidence="6" id="KW-0067">ATP-binding</keyword>
<evidence type="ECO:0000259" key="14">
    <source>
        <dbReference type="SMART" id="SM00968"/>
    </source>
</evidence>
<dbReference type="OMA" id="CPALDNM"/>
<dbReference type="FunFam" id="3.40.50.300:FF:000481">
    <property type="entry name" value="Structural maintenance of chromosomes 4"/>
    <property type="match status" value="1"/>
</dbReference>
<dbReference type="SMART" id="SM00968">
    <property type="entry name" value="SMC_hinge"/>
    <property type="match status" value="1"/>
</dbReference>
<keyword evidence="16" id="KW-1185">Reference proteome</keyword>
<keyword evidence="7 12" id="KW-0175">Coiled coil</keyword>
<feature type="region of interest" description="Disordered" evidence="13">
    <location>
        <begin position="725"/>
        <end position="745"/>
    </location>
</feature>
<evidence type="ECO:0000256" key="9">
    <source>
        <dbReference type="ARBA" id="ARBA00023242"/>
    </source>
</evidence>
<dbReference type="Pfam" id="PF02463">
    <property type="entry name" value="SMC_N"/>
    <property type="match status" value="1"/>
</dbReference>
<proteinExistence type="inferred from homology"/>
<accession>A0A066WH42</accession>
<dbReference type="GeneID" id="25266298"/>
<dbReference type="InterPro" id="IPR027417">
    <property type="entry name" value="P-loop_NTPase"/>
</dbReference>
<dbReference type="InterPro" id="IPR036277">
    <property type="entry name" value="SMC_hinge_sf"/>
</dbReference>
<dbReference type="SUPFAM" id="SSF52540">
    <property type="entry name" value="P-loop containing nucleoside triphosphate hydrolases"/>
    <property type="match status" value="1"/>
</dbReference>
<dbReference type="SUPFAM" id="SSF75553">
    <property type="entry name" value="Smc hinge domain"/>
    <property type="match status" value="1"/>
</dbReference>
<evidence type="ECO:0000256" key="8">
    <source>
        <dbReference type="ARBA" id="ARBA00023067"/>
    </source>
</evidence>
<feature type="coiled-coil region" evidence="12">
    <location>
        <begin position="427"/>
        <end position="630"/>
    </location>
</feature>
<dbReference type="GO" id="GO:0051301">
    <property type="term" value="P:cell division"/>
    <property type="evidence" value="ECO:0007669"/>
    <property type="project" value="UniProtKB-KW"/>
</dbReference>
<organism evidence="15 16">
    <name type="scientific">Tilletiaria anomala (strain ATCC 24038 / CBS 436.72 / UBC 951)</name>
    <dbReference type="NCBI Taxonomy" id="1037660"/>
    <lineage>
        <taxon>Eukaryota</taxon>
        <taxon>Fungi</taxon>
        <taxon>Dikarya</taxon>
        <taxon>Basidiomycota</taxon>
        <taxon>Ustilaginomycotina</taxon>
        <taxon>Exobasidiomycetes</taxon>
        <taxon>Georgefischeriales</taxon>
        <taxon>Tilletiariaceae</taxon>
        <taxon>Tilletiaria</taxon>
    </lineage>
</organism>
<evidence type="ECO:0000256" key="13">
    <source>
        <dbReference type="SAM" id="MobiDB-lite"/>
    </source>
</evidence>
<protein>
    <recommendedName>
        <fullName evidence="11">Structural maintenance of chromosomes protein</fullName>
    </recommendedName>
</protein>
<feature type="compositionally biased region" description="Low complexity" evidence="13">
    <location>
        <begin position="1458"/>
        <end position="1473"/>
    </location>
</feature>
<dbReference type="Gene3D" id="1.10.287.1490">
    <property type="match status" value="1"/>
</dbReference>
<feature type="region of interest" description="Disordered" evidence="13">
    <location>
        <begin position="174"/>
        <end position="193"/>
    </location>
</feature>
<evidence type="ECO:0000256" key="7">
    <source>
        <dbReference type="ARBA" id="ARBA00023054"/>
    </source>
</evidence>
<evidence type="ECO:0000256" key="2">
    <source>
        <dbReference type="ARBA" id="ARBA00006005"/>
    </source>
</evidence>
<feature type="compositionally biased region" description="Acidic residues" evidence="13">
    <location>
        <begin position="70"/>
        <end position="82"/>
    </location>
</feature>
<evidence type="ECO:0000256" key="6">
    <source>
        <dbReference type="ARBA" id="ARBA00022840"/>
    </source>
</evidence>
<dbReference type="GO" id="GO:0000796">
    <property type="term" value="C:condensin complex"/>
    <property type="evidence" value="ECO:0007669"/>
    <property type="project" value="TreeGrafter"/>
</dbReference>
<feature type="compositionally biased region" description="Acidic residues" evidence="13">
    <location>
        <begin position="174"/>
        <end position="183"/>
    </location>
</feature>
<comment type="subcellular location">
    <subcellularLocation>
        <location evidence="1 11">Nucleus</location>
    </subcellularLocation>
</comment>
<reference evidence="15 16" key="1">
    <citation type="submission" date="2014-05" db="EMBL/GenBank/DDBJ databases">
        <title>Draft genome sequence of a rare smut relative, Tilletiaria anomala UBC 951.</title>
        <authorList>
            <consortium name="DOE Joint Genome Institute"/>
            <person name="Toome M."/>
            <person name="Kuo A."/>
            <person name="Henrissat B."/>
            <person name="Lipzen A."/>
            <person name="Tritt A."/>
            <person name="Yoshinaga Y."/>
            <person name="Zane M."/>
            <person name="Barry K."/>
            <person name="Grigoriev I.V."/>
            <person name="Spatafora J.W."/>
            <person name="Aimea M.C."/>
        </authorList>
    </citation>
    <scope>NUCLEOTIDE SEQUENCE [LARGE SCALE GENOMIC DNA]</scope>
    <source>
        <strain evidence="15 16">UBC 951</strain>
    </source>
</reference>
<dbReference type="FunFam" id="3.40.50.300:FF:000585">
    <property type="entry name" value="Structural maintenance of chromosomes 4"/>
    <property type="match status" value="1"/>
</dbReference>
<evidence type="ECO:0000256" key="1">
    <source>
        <dbReference type="ARBA" id="ARBA00004123"/>
    </source>
</evidence>
<dbReference type="STRING" id="1037660.A0A066WH42"/>
<dbReference type="Gene3D" id="3.30.70.1620">
    <property type="match status" value="1"/>
</dbReference>
<evidence type="ECO:0000256" key="12">
    <source>
        <dbReference type="SAM" id="Coils"/>
    </source>
</evidence>
<comment type="caution">
    <text evidence="15">The sequence shown here is derived from an EMBL/GenBank/DDBJ whole genome shotgun (WGS) entry which is preliminary data.</text>
</comment>
<dbReference type="PANTHER" id="PTHR18937">
    <property type="entry name" value="STRUCTURAL MAINTENANCE OF CHROMOSOMES SMC FAMILY MEMBER"/>
    <property type="match status" value="1"/>
</dbReference>
<dbReference type="InterPro" id="IPR003395">
    <property type="entry name" value="RecF/RecN/SMC_N"/>
</dbReference>
<feature type="region of interest" description="Disordered" evidence="13">
    <location>
        <begin position="1440"/>
        <end position="1480"/>
    </location>
</feature>
<feature type="compositionally biased region" description="Polar residues" evidence="13">
    <location>
        <begin position="1440"/>
        <end position="1455"/>
    </location>
</feature>